<evidence type="ECO:0000313" key="2">
    <source>
        <dbReference type="EMBL" id="MFC5891792.1"/>
    </source>
</evidence>
<gene>
    <name evidence="2" type="ORF">ACFP3M_03020</name>
</gene>
<sequence length="283" mass="29782">MPAPAQEALPDIAVGHHPDYGIVASNPKQLAAGTWMLARLGFRPVPDHPTLYALADQQHDGPARTTRAVALLRMAGYQVDADAAFDPALGSGAAFDRDRAQLVEPDVAFAEHPQLGIAAATSDHSSALAGRRVLEEHGWRHAPDLDVYTLPLSIDRSEALEKVASATVSMYRFGLRVAVQPRLARDVSARRSPAPTPAVRPERGQESTTRASPLGAAALAASPARTGLPGKPPVPAPAASALPGVRSTRASLSPAPADPVRSSSHGREDHLADRPFLRPLGRA</sequence>
<protein>
    <submittedName>
        <fullName evidence="2">Uncharacterized protein</fullName>
    </submittedName>
</protein>
<dbReference type="RefSeq" id="WP_345080852.1">
    <property type="nucleotide sequence ID" value="NZ_BAAAWG010000006.1"/>
</dbReference>
<comment type="caution">
    <text evidence="2">The sequence shown here is derived from an EMBL/GenBank/DDBJ whole genome shotgun (WGS) entry which is preliminary data.</text>
</comment>
<evidence type="ECO:0000256" key="1">
    <source>
        <dbReference type="SAM" id="MobiDB-lite"/>
    </source>
</evidence>
<feature type="compositionally biased region" description="Basic and acidic residues" evidence="1">
    <location>
        <begin position="265"/>
        <end position="276"/>
    </location>
</feature>
<feature type="region of interest" description="Disordered" evidence="1">
    <location>
        <begin position="185"/>
        <end position="283"/>
    </location>
</feature>
<evidence type="ECO:0000313" key="3">
    <source>
        <dbReference type="Proteomes" id="UP001596241"/>
    </source>
</evidence>
<keyword evidence="3" id="KW-1185">Reference proteome</keyword>
<reference evidence="3" key="1">
    <citation type="journal article" date="2019" name="Int. J. Syst. Evol. Microbiol.">
        <title>The Global Catalogue of Microorganisms (GCM) 10K type strain sequencing project: providing services to taxonomists for standard genome sequencing and annotation.</title>
        <authorList>
            <consortium name="The Broad Institute Genomics Platform"/>
            <consortium name="The Broad Institute Genome Sequencing Center for Infectious Disease"/>
            <person name="Wu L."/>
            <person name="Ma J."/>
        </authorList>
    </citation>
    <scope>NUCLEOTIDE SEQUENCE [LARGE SCALE GENOMIC DNA]</scope>
    <source>
        <strain evidence="3">CGMCC 1.15809</strain>
    </source>
</reference>
<organism evidence="2 3">
    <name type="scientific">Streptomyces ramulosus</name>
    <dbReference type="NCBI Taxonomy" id="47762"/>
    <lineage>
        <taxon>Bacteria</taxon>
        <taxon>Bacillati</taxon>
        <taxon>Actinomycetota</taxon>
        <taxon>Actinomycetes</taxon>
        <taxon>Kitasatosporales</taxon>
        <taxon>Streptomycetaceae</taxon>
        <taxon>Streptomyces</taxon>
    </lineage>
</organism>
<dbReference type="EMBL" id="JBHSPW010000001">
    <property type="protein sequence ID" value="MFC5891792.1"/>
    <property type="molecule type" value="Genomic_DNA"/>
</dbReference>
<accession>A0ABW1FCY2</accession>
<name>A0ABW1FCY2_9ACTN</name>
<feature type="compositionally biased region" description="Low complexity" evidence="1">
    <location>
        <begin position="209"/>
        <end position="229"/>
    </location>
</feature>
<proteinExistence type="predicted"/>
<dbReference type="Proteomes" id="UP001596241">
    <property type="component" value="Unassembled WGS sequence"/>
</dbReference>